<evidence type="ECO:0000259" key="4">
    <source>
        <dbReference type="PROSITE" id="PS50943"/>
    </source>
</evidence>
<dbReference type="SUPFAM" id="SSF47413">
    <property type="entry name" value="lambda repressor-like DNA-binding domains"/>
    <property type="match status" value="1"/>
</dbReference>
<reference evidence="5 6" key="1">
    <citation type="submission" date="2023-05" db="EMBL/GenBank/DDBJ databases">
        <title>Gordonibacter KGMB12511T sp. nov., isolated from faeces of healthy Korean.</title>
        <authorList>
            <person name="Kim H.S."/>
            <person name="Kim J.-S."/>
            <person name="Suh M.K."/>
            <person name="Eom M.K."/>
            <person name="Do H.E."/>
            <person name="Lee J.-S."/>
        </authorList>
    </citation>
    <scope>NUCLEOTIDE SEQUENCE [LARGE SCALE GENOMIC DNA]</scope>
    <source>
        <strain evidence="5 6">KGMB12511</strain>
    </source>
</reference>
<accession>A0ABT7DT02</accession>
<evidence type="ECO:0000313" key="5">
    <source>
        <dbReference type="EMBL" id="MDJ1651661.1"/>
    </source>
</evidence>
<dbReference type="PROSITE" id="PS50943">
    <property type="entry name" value="HTH_CROC1"/>
    <property type="match status" value="1"/>
</dbReference>
<dbReference type="Pfam" id="PF01381">
    <property type="entry name" value="HTH_3"/>
    <property type="match status" value="1"/>
</dbReference>
<organism evidence="5 6">
    <name type="scientific">Gordonibacter faecis</name>
    <dbReference type="NCBI Taxonomy" id="3047475"/>
    <lineage>
        <taxon>Bacteria</taxon>
        <taxon>Bacillati</taxon>
        <taxon>Actinomycetota</taxon>
        <taxon>Coriobacteriia</taxon>
        <taxon>Eggerthellales</taxon>
        <taxon>Eggerthellaceae</taxon>
        <taxon>Gordonibacter</taxon>
    </lineage>
</organism>
<dbReference type="InterPro" id="IPR015927">
    <property type="entry name" value="Peptidase_S24_S26A/B/C"/>
</dbReference>
<evidence type="ECO:0000313" key="6">
    <source>
        <dbReference type="Proteomes" id="UP001232750"/>
    </source>
</evidence>
<dbReference type="PANTHER" id="PTHR40661">
    <property type="match status" value="1"/>
</dbReference>
<sequence>MGVADNIKKIREIFDVTQRELADIAGVTENAVSKWENGYAEPRMGAVEKIAACYGLKKRHIIEDGGMDMIDPLTKRPKQEISYPPGAIIPSPPRKAYAPLLGRVHAGDAKMPEILEDNISLPYEVWDRHREGYFLEVEGNCMSRVYPEGSFIFVDRRMEPKNGSIAVVSIDGDDYVMRRLYRGANTMILSPDSWDDSYEDIVITGDDGRIVKFEGVVVWFQAGKEME</sequence>
<dbReference type="RefSeq" id="WP_283833009.1">
    <property type="nucleotide sequence ID" value="NZ_JASJEU010000024.1"/>
</dbReference>
<dbReference type="PANTHER" id="PTHR40661:SF3">
    <property type="entry name" value="FELS-1 PROPHAGE TRANSCRIPTIONAL REGULATOR"/>
    <property type="match status" value="1"/>
</dbReference>
<dbReference type="Gene3D" id="2.10.109.10">
    <property type="entry name" value="Umud Fragment, subunit A"/>
    <property type="match status" value="1"/>
</dbReference>
<evidence type="ECO:0000256" key="2">
    <source>
        <dbReference type="ARBA" id="ARBA00023125"/>
    </source>
</evidence>
<name>A0ABT7DT02_9ACTN</name>
<feature type="domain" description="HTH cro/C1-type" evidence="4">
    <location>
        <begin position="7"/>
        <end position="61"/>
    </location>
</feature>
<keyword evidence="3" id="KW-0804">Transcription</keyword>
<dbReference type="CDD" id="cd00093">
    <property type="entry name" value="HTH_XRE"/>
    <property type="match status" value="1"/>
</dbReference>
<dbReference type="SMART" id="SM00530">
    <property type="entry name" value="HTH_XRE"/>
    <property type="match status" value="1"/>
</dbReference>
<gene>
    <name evidence="5" type="ORF">QNJ86_12685</name>
</gene>
<proteinExistence type="predicted"/>
<evidence type="ECO:0000256" key="3">
    <source>
        <dbReference type="ARBA" id="ARBA00023163"/>
    </source>
</evidence>
<evidence type="ECO:0000256" key="1">
    <source>
        <dbReference type="ARBA" id="ARBA00023015"/>
    </source>
</evidence>
<dbReference type="InterPro" id="IPR001387">
    <property type="entry name" value="Cro/C1-type_HTH"/>
</dbReference>
<keyword evidence="1" id="KW-0805">Transcription regulation</keyword>
<dbReference type="InterPro" id="IPR036286">
    <property type="entry name" value="LexA/Signal_pep-like_sf"/>
</dbReference>
<dbReference type="Gene3D" id="1.10.260.40">
    <property type="entry name" value="lambda repressor-like DNA-binding domains"/>
    <property type="match status" value="1"/>
</dbReference>
<dbReference type="SUPFAM" id="SSF51306">
    <property type="entry name" value="LexA/Signal peptidase"/>
    <property type="match status" value="1"/>
</dbReference>
<dbReference type="InterPro" id="IPR039418">
    <property type="entry name" value="LexA-like"/>
</dbReference>
<dbReference type="Pfam" id="PF00717">
    <property type="entry name" value="Peptidase_S24"/>
    <property type="match status" value="1"/>
</dbReference>
<protein>
    <submittedName>
        <fullName evidence="5">LexA family transcriptional regulator</fullName>
    </submittedName>
</protein>
<dbReference type="Proteomes" id="UP001232750">
    <property type="component" value="Unassembled WGS sequence"/>
</dbReference>
<dbReference type="EMBL" id="JASJEU010000024">
    <property type="protein sequence ID" value="MDJ1651661.1"/>
    <property type="molecule type" value="Genomic_DNA"/>
</dbReference>
<dbReference type="CDD" id="cd06529">
    <property type="entry name" value="S24_LexA-like"/>
    <property type="match status" value="1"/>
</dbReference>
<keyword evidence="2" id="KW-0238">DNA-binding</keyword>
<dbReference type="InterPro" id="IPR010982">
    <property type="entry name" value="Lambda_DNA-bd_dom_sf"/>
</dbReference>
<comment type="caution">
    <text evidence="5">The sequence shown here is derived from an EMBL/GenBank/DDBJ whole genome shotgun (WGS) entry which is preliminary data.</text>
</comment>
<keyword evidence="6" id="KW-1185">Reference proteome</keyword>